<gene>
    <name evidence="1" type="ORF">N336_04842</name>
</gene>
<dbReference type="EMBL" id="KL432400">
    <property type="protein sequence ID" value="KFW91995.1"/>
    <property type="molecule type" value="Genomic_DNA"/>
</dbReference>
<proteinExistence type="predicted"/>
<keyword evidence="2" id="KW-1185">Reference proteome</keyword>
<accession>A0A093R028</accession>
<name>A0A093R028_PHACA</name>
<dbReference type="AlphaFoldDB" id="A0A093R028"/>
<feature type="non-terminal residue" evidence="1">
    <location>
        <position position="90"/>
    </location>
</feature>
<feature type="non-terminal residue" evidence="1">
    <location>
        <position position="1"/>
    </location>
</feature>
<sequence length="90" mass="10173">LFIGFPPLDMPLFNAVYVAEIPSLLFIISPSGTSLQIVLLLESALHMAIHINNYREVPNLSNTFRRGNPFFSILQEGLGSLKQLYKKFHI</sequence>
<reference evidence="1 2" key="1">
    <citation type="submission" date="2014-04" db="EMBL/GenBank/DDBJ databases">
        <title>Genome evolution of avian class.</title>
        <authorList>
            <person name="Zhang G."/>
            <person name="Li C."/>
        </authorList>
    </citation>
    <scope>NUCLEOTIDE SEQUENCE [LARGE SCALE GENOMIC DNA]</scope>
    <source>
        <strain evidence="1">BGI_N336</strain>
    </source>
</reference>
<organism evidence="1 2">
    <name type="scientific">Phalacrocorax carbo</name>
    <name type="common">Great cormorant</name>
    <name type="synonym">Pelecanus carbo</name>
    <dbReference type="NCBI Taxonomy" id="9209"/>
    <lineage>
        <taxon>Eukaryota</taxon>
        <taxon>Metazoa</taxon>
        <taxon>Chordata</taxon>
        <taxon>Craniata</taxon>
        <taxon>Vertebrata</taxon>
        <taxon>Euteleostomi</taxon>
        <taxon>Archelosauria</taxon>
        <taxon>Archosauria</taxon>
        <taxon>Dinosauria</taxon>
        <taxon>Saurischia</taxon>
        <taxon>Theropoda</taxon>
        <taxon>Coelurosauria</taxon>
        <taxon>Aves</taxon>
        <taxon>Neognathae</taxon>
        <taxon>Neoaves</taxon>
        <taxon>Aequornithes</taxon>
        <taxon>Suliformes</taxon>
        <taxon>Phalacrocoracidae</taxon>
        <taxon>Phalacrocorax</taxon>
    </lineage>
</organism>
<protein>
    <submittedName>
        <fullName evidence="1">Uncharacterized protein</fullName>
    </submittedName>
</protein>
<dbReference type="Proteomes" id="UP000053238">
    <property type="component" value="Unassembled WGS sequence"/>
</dbReference>
<evidence type="ECO:0000313" key="1">
    <source>
        <dbReference type="EMBL" id="KFW91995.1"/>
    </source>
</evidence>
<evidence type="ECO:0000313" key="2">
    <source>
        <dbReference type="Proteomes" id="UP000053238"/>
    </source>
</evidence>